<dbReference type="GO" id="GO:0000981">
    <property type="term" value="F:DNA-binding transcription factor activity, RNA polymerase II-specific"/>
    <property type="evidence" value="ECO:0007669"/>
    <property type="project" value="TreeGrafter"/>
</dbReference>
<evidence type="ECO:0000256" key="2">
    <source>
        <dbReference type="ARBA" id="ARBA00006079"/>
    </source>
</evidence>
<dbReference type="Proteomes" id="UP000515163">
    <property type="component" value="Unplaced"/>
</dbReference>
<sequence length="212" mass="24437">MSGAPSPMSSSNYSSISDSDTSNDSGVDSMSAGSLPPDYMDIDEFLIATGVKHFDSTSQNNLVQSFVSQGENLTQKSNIKKTEKTLSSTRAKQKSQSKVDEHEHESIMAKKPKSPTKKRHSDYSYKYNPLPMGKKAKRSFVSDDNKDDKYWKRRIRNNEAARRSRDMRRQREIEISEKWKQLEKENERLKKEVQKLKEKATELEKQLLEKHS</sequence>
<dbReference type="Gene3D" id="1.20.5.170">
    <property type="match status" value="1"/>
</dbReference>
<dbReference type="AlphaFoldDB" id="A0A6P8HS20"/>
<evidence type="ECO:0000313" key="10">
    <source>
        <dbReference type="Proteomes" id="UP000515163"/>
    </source>
</evidence>
<dbReference type="RefSeq" id="XP_031559184.1">
    <property type="nucleotide sequence ID" value="XM_031703324.1"/>
</dbReference>
<keyword evidence="10" id="KW-1185">Reference proteome</keyword>
<feature type="region of interest" description="Disordered" evidence="8">
    <location>
        <begin position="1"/>
        <end position="35"/>
    </location>
</feature>
<dbReference type="OrthoDB" id="6022300at2759"/>
<comment type="similarity">
    <text evidence="2">Belongs to the bZIP family. NFIL3 subfamily.</text>
</comment>
<dbReference type="FunCoup" id="A0A6P8HS20">
    <property type="interactions" value="3532"/>
</dbReference>
<evidence type="ECO:0000256" key="7">
    <source>
        <dbReference type="SAM" id="Coils"/>
    </source>
</evidence>
<keyword evidence="3" id="KW-0805">Transcription regulation</keyword>
<comment type="subcellular location">
    <subcellularLocation>
        <location evidence="1">Nucleus</location>
    </subcellularLocation>
</comment>
<feature type="compositionally biased region" description="Low complexity" evidence="8">
    <location>
        <begin position="1"/>
        <end position="25"/>
    </location>
</feature>
<feature type="compositionally biased region" description="Basic residues" evidence="8">
    <location>
        <begin position="110"/>
        <end position="120"/>
    </location>
</feature>
<accession>A0A6P8HS20</accession>
<dbReference type="InterPro" id="IPR040223">
    <property type="entry name" value="PAR_bZIP"/>
</dbReference>
<feature type="compositionally biased region" description="Polar residues" evidence="8">
    <location>
        <begin position="85"/>
        <end position="96"/>
    </location>
</feature>
<protein>
    <submittedName>
        <fullName evidence="11">Thyrotroph embryonic factor-like</fullName>
    </submittedName>
</protein>
<keyword evidence="7" id="KW-0175">Coiled coil</keyword>
<dbReference type="FunFam" id="1.20.5.170:FF:000025">
    <property type="entry name" value="nuclear factor interleukin-3-regulated protein-like"/>
    <property type="match status" value="1"/>
</dbReference>
<evidence type="ECO:0000256" key="6">
    <source>
        <dbReference type="ARBA" id="ARBA00023242"/>
    </source>
</evidence>
<dbReference type="InterPro" id="IPR046347">
    <property type="entry name" value="bZIP_sf"/>
</dbReference>
<keyword evidence="4" id="KW-0238">DNA-binding</keyword>
<keyword evidence="6" id="KW-0539">Nucleus</keyword>
<dbReference type="PROSITE" id="PS50217">
    <property type="entry name" value="BZIP"/>
    <property type="match status" value="1"/>
</dbReference>
<dbReference type="Pfam" id="PF07716">
    <property type="entry name" value="bZIP_2"/>
    <property type="match status" value="1"/>
</dbReference>
<evidence type="ECO:0000259" key="9">
    <source>
        <dbReference type="PROSITE" id="PS50217"/>
    </source>
</evidence>
<dbReference type="SUPFAM" id="SSF57959">
    <property type="entry name" value="Leucine zipper domain"/>
    <property type="match status" value="1"/>
</dbReference>
<evidence type="ECO:0000256" key="4">
    <source>
        <dbReference type="ARBA" id="ARBA00023125"/>
    </source>
</evidence>
<organism evidence="10 11">
    <name type="scientific">Actinia tenebrosa</name>
    <name type="common">Australian red waratah sea anemone</name>
    <dbReference type="NCBI Taxonomy" id="6105"/>
    <lineage>
        <taxon>Eukaryota</taxon>
        <taxon>Metazoa</taxon>
        <taxon>Cnidaria</taxon>
        <taxon>Anthozoa</taxon>
        <taxon>Hexacorallia</taxon>
        <taxon>Actiniaria</taxon>
        <taxon>Actiniidae</taxon>
        <taxon>Actinia</taxon>
    </lineage>
</organism>
<feature type="compositionally biased region" description="Basic and acidic residues" evidence="8">
    <location>
        <begin position="97"/>
        <end position="108"/>
    </location>
</feature>
<dbReference type="PANTHER" id="PTHR11988:SF27">
    <property type="entry name" value="GH27708P"/>
    <property type="match status" value="1"/>
</dbReference>
<reference evidence="11" key="1">
    <citation type="submission" date="2025-08" db="UniProtKB">
        <authorList>
            <consortium name="RefSeq"/>
        </authorList>
    </citation>
    <scope>IDENTIFICATION</scope>
    <source>
        <tissue evidence="11">Tentacle</tissue>
    </source>
</reference>
<dbReference type="InParanoid" id="A0A6P8HS20"/>
<feature type="domain" description="BZIP" evidence="9">
    <location>
        <begin position="147"/>
        <end position="210"/>
    </location>
</feature>
<dbReference type="PANTHER" id="PTHR11988">
    <property type="entry name" value="THYROTROPH EMBRYONIC FACTOR RELATED"/>
    <property type="match status" value="1"/>
</dbReference>
<evidence type="ECO:0000256" key="5">
    <source>
        <dbReference type="ARBA" id="ARBA00023163"/>
    </source>
</evidence>
<evidence type="ECO:0000256" key="8">
    <source>
        <dbReference type="SAM" id="MobiDB-lite"/>
    </source>
</evidence>
<feature type="coiled-coil region" evidence="7">
    <location>
        <begin position="172"/>
        <end position="210"/>
    </location>
</feature>
<feature type="unsure residue" description="D or N" evidence="11">
    <location>
        <position position="100"/>
    </location>
</feature>
<proteinExistence type="inferred from homology"/>
<keyword evidence="5" id="KW-0804">Transcription</keyword>
<evidence type="ECO:0000256" key="3">
    <source>
        <dbReference type="ARBA" id="ARBA00023015"/>
    </source>
</evidence>
<dbReference type="CDD" id="cd14695">
    <property type="entry name" value="bZIP_HLF"/>
    <property type="match status" value="1"/>
</dbReference>
<dbReference type="GO" id="GO:0005634">
    <property type="term" value="C:nucleus"/>
    <property type="evidence" value="ECO:0007669"/>
    <property type="project" value="UniProtKB-SubCell"/>
</dbReference>
<dbReference type="InterPro" id="IPR004827">
    <property type="entry name" value="bZIP"/>
</dbReference>
<dbReference type="KEGG" id="aten:116295496"/>
<dbReference type="SMART" id="SM00338">
    <property type="entry name" value="BRLZ"/>
    <property type="match status" value="1"/>
</dbReference>
<evidence type="ECO:0000313" key="11">
    <source>
        <dbReference type="RefSeq" id="XP_031559184.1"/>
    </source>
</evidence>
<dbReference type="GO" id="GO:0000978">
    <property type="term" value="F:RNA polymerase II cis-regulatory region sequence-specific DNA binding"/>
    <property type="evidence" value="ECO:0007669"/>
    <property type="project" value="TreeGrafter"/>
</dbReference>
<evidence type="ECO:0000256" key="1">
    <source>
        <dbReference type="ARBA" id="ARBA00004123"/>
    </source>
</evidence>
<feature type="region of interest" description="Disordered" evidence="8">
    <location>
        <begin position="68"/>
        <end position="146"/>
    </location>
</feature>
<feature type="compositionally biased region" description="Polar residues" evidence="8">
    <location>
        <begin position="68"/>
        <end position="77"/>
    </location>
</feature>
<name>A0A6P8HS20_ACTTE</name>
<gene>
    <name evidence="11" type="primary">LOC116295496</name>
</gene>